<comment type="caution">
    <text evidence="13">The sequence shown here is derived from an EMBL/GenBank/DDBJ whole genome shotgun (WGS) entry which is preliminary data.</text>
</comment>
<dbReference type="PROSITE" id="PS01163">
    <property type="entry name" value="GAL_P_UDP_TRANSF_II"/>
    <property type="match status" value="1"/>
</dbReference>
<dbReference type="GO" id="GO:0006012">
    <property type="term" value="P:galactose metabolic process"/>
    <property type="evidence" value="ECO:0007669"/>
    <property type="project" value="UniProtKB-UniRule"/>
</dbReference>
<dbReference type="GO" id="GO:0005737">
    <property type="term" value="C:cytoplasm"/>
    <property type="evidence" value="ECO:0007669"/>
    <property type="project" value="UniProtKB-SubCell"/>
</dbReference>
<evidence type="ECO:0000313" key="14">
    <source>
        <dbReference type="Proteomes" id="UP000250174"/>
    </source>
</evidence>
<comment type="catalytic activity">
    <reaction evidence="1 10">
        <text>alpha-D-galactose 1-phosphate + UDP-alpha-D-glucose = alpha-D-glucose 1-phosphate + UDP-alpha-D-galactose</text>
        <dbReference type="Rhea" id="RHEA:13989"/>
        <dbReference type="ChEBI" id="CHEBI:58336"/>
        <dbReference type="ChEBI" id="CHEBI:58601"/>
        <dbReference type="ChEBI" id="CHEBI:58885"/>
        <dbReference type="ChEBI" id="CHEBI:66914"/>
        <dbReference type="EC" id="2.7.7.12"/>
    </reaction>
</comment>
<accession>A0AAX1QGS6</accession>
<dbReference type="InterPro" id="IPR000766">
    <property type="entry name" value="GalP_uridyl_Trfase_II"/>
</dbReference>
<comment type="subcellular location">
    <subcellularLocation>
        <location evidence="2 10">Cytoplasm</location>
    </subcellularLocation>
</comment>
<evidence type="ECO:0000259" key="12">
    <source>
        <dbReference type="Pfam" id="PF02744"/>
    </source>
</evidence>
<evidence type="ECO:0000256" key="2">
    <source>
        <dbReference type="ARBA" id="ARBA00004496"/>
    </source>
</evidence>
<dbReference type="Pfam" id="PF02744">
    <property type="entry name" value="GalP_UDP_tr_C"/>
    <property type="match status" value="1"/>
</dbReference>
<dbReference type="PIRSF" id="PIRSF006005">
    <property type="entry name" value="GalT_BS"/>
    <property type="match status" value="1"/>
</dbReference>
<dbReference type="NCBIfam" id="NF003629">
    <property type="entry name" value="PRK05270.1-2"/>
    <property type="match status" value="1"/>
</dbReference>
<dbReference type="NCBIfam" id="NF003633">
    <property type="entry name" value="PRK05270.2-2"/>
    <property type="match status" value="1"/>
</dbReference>
<sequence>MKTGVKKVNIFSVIQSLVEKAFAVNLIESEDRIYARNRLLSLLGFDVFPEHVHETEEGEIPDLVEKLVGYAVENHMISDLLDEKEMLSSDIMNVFLPRPSDVNHTFYEYYEKDPEHATNYFYTFSQNSNYIQTKRIAKNIAYKVNTDYGELDITINLSKPEKDPKQIAAEKQKKQTEYPYPKCLLCIENEGYEGRIGHPARSNHRMVRMNLTNEEWLLQYSPYVYYNEHCIVLSSEHRDMKISKSTFTRLLEFVEKFPHYFIGSNADLPIVGGSILTHDHYQGGNYEFSMAKAKENHVFTLKEFPNVHGAIVHWPMSVIRLRSQNQEELVRASSLVLETWKNYSDPTVGIEVYTGDTPHNTVTPIARMRDGQFEIDLVLRNNRTTGDYPLGIFHPHEDVHHIKKENIGLIEVMGLAVLPARLEKELKEVARFLLGEQNEIATYHLYWAEEIKEKYRDHLTKENITEVLQKEVGMRFLRVLEDAGVFKQDREGREAFRNFIGLLEEKTS</sequence>
<reference evidence="13 14" key="1">
    <citation type="submission" date="2016-03" db="EMBL/GenBank/DDBJ databases">
        <title>Comparison of Bacillus endophyticus and B. anthracis characteristics using whole genome sequence analysis and microbiological techniques.</title>
        <authorList>
            <person name="Lekota K.E."/>
            <person name="Mafofo J."/>
            <person name="Rees J."/>
            <person name="Muchadeyi F.C."/>
            <person name="Madoroba E."/>
            <person name="Van Heerden H."/>
        </authorList>
    </citation>
    <scope>NUCLEOTIDE SEQUENCE [LARGE SCALE GENOMIC DNA]</scope>
    <source>
        <strain evidence="13 14">3631_10C</strain>
    </source>
</reference>
<feature type="domain" description="Galactose-1-phosphate uridyl transferase C-terminal" evidence="12">
    <location>
        <begin position="255"/>
        <end position="448"/>
    </location>
</feature>
<name>A0AAX1QGS6_9BACI</name>
<keyword evidence="7 10" id="KW-0548">Nucleotidyltransferase</keyword>
<proteinExistence type="inferred from homology"/>
<dbReference type="Pfam" id="PF01087">
    <property type="entry name" value="GalP_UDP_transf"/>
    <property type="match status" value="1"/>
</dbReference>
<evidence type="ECO:0000313" key="13">
    <source>
        <dbReference type="EMBL" id="RAS82266.1"/>
    </source>
</evidence>
<keyword evidence="9 10" id="KW-0119">Carbohydrate metabolism</keyword>
<comment type="pathway">
    <text evidence="3 10">Carbohydrate metabolism; galactose metabolism.</text>
</comment>
<dbReference type="InterPro" id="IPR005849">
    <property type="entry name" value="GalP_Utransf_N"/>
</dbReference>
<dbReference type="Proteomes" id="UP000250174">
    <property type="component" value="Unassembled WGS sequence"/>
</dbReference>
<dbReference type="EC" id="2.7.7.12" evidence="10"/>
<comment type="similarity">
    <text evidence="4 10">Belongs to the galactose-1-phosphate uridylyltransferase type 2 family.</text>
</comment>
<dbReference type="RefSeq" id="WP_113765189.1">
    <property type="nucleotide sequence ID" value="NZ_LVYK01000001.1"/>
</dbReference>
<dbReference type="EMBL" id="LVYK01000001">
    <property type="protein sequence ID" value="RAS82266.1"/>
    <property type="molecule type" value="Genomic_DNA"/>
</dbReference>
<dbReference type="PANTHER" id="PTHR39191:SF1">
    <property type="entry name" value="DUF4922 DOMAIN-CONTAINING PROTEIN"/>
    <property type="match status" value="1"/>
</dbReference>
<dbReference type="GO" id="GO:0008108">
    <property type="term" value="F:UDP-glucose:hexose-1-phosphate uridylyltransferase activity"/>
    <property type="evidence" value="ECO:0007669"/>
    <property type="project" value="UniProtKB-UniRule"/>
</dbReference>
<evidence type="ECO:0000256" key="1">
    <source>
        <dbReference type="ARBA" id="ARBA00001107"/>
    </source>
</evidence>
<keyword evidence="8 10" id="KW-0299">Galactose metabolism</keyword>
<dbReference type="InterPro" id="IPR023425">
    <property type="entry name" value="GalP_uridyl_Trfase_II_CS"/>
</dbReference>
<evidence type="ECO:0000259" key="11">
    <source>
        <dbReference type="Pfam" id="PF01087"/>
    </source>
</evidence>
<evidence type="ECO:0000256" key="9">
    <source>
        <dbReference type="ARBA" id="ARBA00023277"/>
    </source>
</evidence>
<evidence type="ECO:0000256" key="4">
    <source>
        <dbReference type="ARBA" id="ARBA00008706"/>
    </source>
</evidence>
<dbReference type="NCBIfam" id="TIGR01239">
    <property type="entry name" value="galT_2"/>
    <property type="match status" value="1"/>
</dbReference>
<feature type="domain" description="Galactose-1-phosphate uridyl transferase N-terminal" evidence="11">
    <location>
        <begin position="27"/>
        <end position="238"/>
    </location>
</feature>
<dbReference type="HAMAP" id="MF_00571">
    <property type="entry name" value="GalP_UDP_trans"/>
    <property type="match status" value="1"/>
</dbReference>
<protein>
    <recommendedName>
        <fullName evidence="10">Galactose-1-phosphate uridylyltransferase</fullName>
        <shortName evidence="10">Gal-1-P uridylyltransferase</shortName>
        <ecNumber evidence="10">2.7.7.12</ecNumber>
    </recommendedName>
    <alternativeName>
        <fullName evidence="10">UDP-glucose--hexose-1-phosphate uridylyltransferase</fullName>
    </alternativeName>
</protein>
<evidence type="ECO:0000256" key="8">
    <source>
        <dbReference type="ARBA" id="ARBA00023144"/>
    </source>
</evidence>
<evidence type="ECO:0000256" key="6">
    <source>
        <dbReference type="ARBA" id="ARBA00022679"/>
    </source>
</evidence>
<dbReference type="PANTHER" id="PTHR39191">
    <property type="entry name" value="GALACTOSE-1-PHOSPHATE URIDYLYLTRANSFERASE"/>
    <property type="match status" value="1"/>
</dbReference>
<gene>
    <name evidence="10" type="primary">galT</name>
    <name evidence="13" type="ORF">A3864_01800</name>
</gene>
<dbReference type="AlphaFoldDB" id="A0AAX1QGS6"/>
<keyword evidence="5 10" id="KW-0963">Cytoplasm</keyword>
<dbReference type="InterPro" id="IPR005850">
    <property type="entry name" value="GalP_Utransf_C"/>
</dbReference>
<evidence type="ECO:0000256" key="5">
    <source>
        <dbReference type="ARBA" id="ARBA00022490"/>
    </source>
</evidence>
<evidence type="ECO:0000256" key="3">
    <source>
        <dbReference type="ARBA" id="ARBA00004947"/>
    </source>
</evidence>
<evidence type="ECO:0000256" key="7">
    <source>
        <dbReference type="ARBA" id="ARBA00022695"/>
    </source>
</evidence>
<evidence type="ECO:0000256" key="10">
    <source>
        <dbReference type="HAMAP-Rule" id="MF_00571"/>
    </source>
</evidence>
<keyword evidence="6 10" id="KW-0808">Transferase</keyword>
<organism evidence="13 14">
    <name type="scientific">Priestia endophytica</name>
    <dbReference type="NCBI Taxonomy" id="135735"/>
    <lineage>
        <taxon>Bacteria</taxon>
        <taxon>Bacillati</taxon>
        <taxon>Bacillota</taxon>
        <taxon>Bacilli</taxon>
        <taxon>Bacillales</taxon>
        <taxon>Bacillaceae</taxon>
        <taxon>Priestia</taxon>
    </lineage>
</organism>